<proteinExistence type="predicted"/>
<dbReference type="Gramene" id="TraesCS7A02G025500.1">
    <property type="protein sequence ID" value="TraesCS7A02G025500.1.cds1"/>
    <property type="gene ID" value="TraesCS7A02G025500"/>
</dbReference>
<dbReference type="Pfam" id="PF00646">
    <property type="entry name" value="F-box"/>
    <property type="match status" value="1"/>
</dbReference>
<dbReference type="SUPFAM" id="SSF81383">
    <property type="entry name" value="F-box domain"/>
    <property type="match status" value="1"/>
</dbReference>
<dbReference type="OMA" id="SESAIWW"/>
<dbReference type="Proteomes" id="UP000019116">
    <property type="component" value="Chromosome 7A"/>
</dbReference>
<dbReference type="InterPro" id="IPR001810">
    <property type="entry name" value="F-box_dom"/>
</dbReference>
<evidence type="ECO:0000313" key="2">
    <source>
        <dbReference type="EnsemblPlants" id="TraesCS7A02G025500.1.cds1"/>
    </source>
</evidence>
<dbReference type="EnsemblPlants" id="TraesCS7A02G025500.1">
    <property type="protein sequence ID" value="TraesCS7A02G025500.1.cds1"/>
    <property type="gene ID" value="TraesCS7A02G025500"/>
</dbReference>
<dbReference type="PANTHER" id="PTHR35546:SF50">
    <property type="entry name" value="F-BOX DOMAIN-CONTAINING PROTEIN"/>
    <property type="match status" value="1"/>
</dbReference>
<dbReference type="AlphaFoldDB" id="A0A3B6R7G1"/>
<dbReference type="Gene3D" id="1.20.1280.50">
    <property type="match status" value="1"/>
</dbReference>
<dbReference type="InterPro" id="IPR056592">
    <property type="entry name" value="Beta-prop_At3g26010-like"/>
</dbReference>
<dbReference type="Gramene" id="TraesCS7A03G0051600.1">
    <property type="protein sequence ID" value="TraesCS7A03G0051600.1.CDS1"/>
    <property type="gene ID" value="TraesCS7A03G0051600"/>
</dbReference>
<sequence length="412" mass="46326">MQHSRFSSMEAEEEGILEKKTNWRLGNHPGAGATAASLLTDDLILEILSHLPARSLHRFKCVSMSWRDLIADPANRNKLPQTLAGFIYTTISNNARHLHFAAVSGDGASSFDPCLPCMRPTKYKDMALMDACNGLLLYRGCCKNKVNPLSWAEHDCRFVVCNPVTRRWVELPPLPKPQAPASRHSTTSGLAFDPAVSSYFHVLCFEQAYFGTCITRVNIYSSRTGDWCQRDSGMVEKVALFFLSKCVFVGGMMYVIGSLDRMNVEYALLGVDMEGKVWTTIRVPYSRRLGTIGSSQGCLHYAIPPADDNNKILFSESAIWWLKDRHSKELVLKHTTSINKLMSMTGQRYKVVGMHPDCDTIFLVSYEHDTLVSYDMRHQKVGRILNLEKDHAQWFLPYVPLFSGSLAVADGQ</sequence>
<dbReference type="STRING" id="4565.A0A3B6R7G1"/>
<organism evidence="2">
    <name type="scientific">Triticum aestivum</name>
    <name type="common">Wheat</name>
    <dbReference type="NCBI Taxonomy" id="4565"/>
    <lineage>
        <taxon>Eukaryota</taxon>
        <taxon>Viridiplantae</taxon>
        <taxon>Streptophyta</taxon>
        <taxon>Embryophyta</taxon>
        <taxon>Tracheophyta</taxon>
        <taxon>Spermatophyta</taxon>
        <taxon>Magnoliopsida</taxon>
        <taxon>Liliopsida</taxon>
        <taxon>Poales</taxon>
        <taxon>Poaceae</taxon>
        <taxon>BOP clade</taxon>
        <taxon>Pooideae</taxon>
        <taxon>Triticodae</taxon>
        <taxon>Triticeae</taxon>
        <taxon>Triticinae</taxon>
        <taxon>Triticum</taxon>
    </lineage>
</organism>
<dbReference type="InterPro" id="IPR055290">
    <property type="entry name" value="At3g26010-like"/>
</dbReference>
<dbReference type="InterPro" id="IPR036047">
    <property type="entry name" value="F-box-like_dom_sf"/>
</dbReference>
<accession>A0A3B6R7G1</accession>
<reference evidence="2" key="1">
    <citation type="submission" date="2018-08" db="EMBL/GenBank/DDBJ databases">
        <authorList>
            <person name="Rossello M."/>
        </authorList>
    </citation>
    <scope>NUCLEOTIDE SEQUENCE [LARGE SCALE GENOMIC DNA]</scope>
    <source>
        <strain evidence="2">cv. Chinese Spring</strain>
    </source>
</reference>
<dbReference type="Gene3D" id="2.120.10.80">
    <property type="entry name" value="Kelch-type beta propeller"/>
    <property type="match status" value="1"/>
</dbReference>
<reference evidence="2" key="2">
    <citation type="submission" date="2018-10" db="UniProtKB">
        <authorList>
            <consortium name="EnsemblPlants"/>
        </authorList>
    </citation>
    <scope>IDENTIFICATION</scope>
</reference>
<keyword evidence="3" id="KW-1185">Reference proteome</keyword>
<evidence type="ECO:0000313" key="3">
    <source>
        <dbReference type="Proteomes" id="UP000019116"/>
    </source>
</evidence>
<dbReference type="Pfam" id="PF24750">
    <property type="entry name" value="b-prop_At3g26010-like"/>
    <property type="match status" value="1"/>
</dbReference>
<dbReference type="SMART" id="SM00256">
    <property type="entry name" value="FBOX"/>
    <property type="match status" value="1"/>
</dbReference>
<dbReference type="PANTHER" id="PTHR35546">
    <property type="entry name" value="F-BOX PROTEIN INTERACTION DOMAIN PROTEIN-RELATED"/>
    <property type="match status" value="1"/>
</dbReference>
<dbReference type="InterPro" id="IPR015915">
    <property type="entry name" value="Kelch-typ_b-propeller"/>
</dbReference>
<protein>
    <recommendedName>
        <fullName evidence="1">F-box domain-containing protein</fullName>
    </recommendedName>
</protein>
<dbReference type="SUPFAM" id="SSF117281">
    <property type="entry name" value="Kelch motif"/>
    <property type="match status" value="1"/>
</dbReference>
<feature type="domain" description="F-box" evidence="1">
    <location>
        <begin position="39"/>
        <end position="79"/>
    </location>
</feature>
<dbReference type="Gramene" id="TraesROB_scaffold_047116_01G000200.1">
    <property type="protein sequence ID" value="TraesROB_scaffold_047116_01G000200.1"/>
    <property type="gene ID" value="TraesROB_scaffold_047116_01G000200"/>
</dbReference>
<evidence type="ECO:0000259" key="1">
    <source>
        <dbReference type="SMART" id="SM00256"/>
    </source>
</evidence>
<dbReference type="OrthoDB" id="692435at2759"/>
<name>A0A3B6R7G1_WHEAT</name>